<sequence>MAGTSARSAGVCGAAPPCYEGLMGDQRMDMAIVRIERALARIEAVAAHQPARPEDDGEARRLREEHQALRARVAEAISQIDELLASRSQS</sequence>
<keyword evidence="1" id="KW-0175">Coiled coil</keyword>
<dbReference type="EMBL" id="JAVUPU010000001">
    <property type="protein sequence ID" value="MDT9597462.1"/>
    <property type="molecule type" value="Genomic_DNA"/>
</dbReference>
<dbReference type="Proteomes" id="UP001259572">
    <property type="component" value="Unassembled WGS sequence"/>
</dbReference>
<gene>
    <name evidence="2" type="ORF">RQX22_00670</name>
</gene>
<dbReference type="RefSeq" id="WP_315722709.1">
    <property type="nucleotide sequence ID" value="NZ_JAVUPU010000001.1"/>
</dbReference>
<comment type="caution">
    <text evidence="2">The sequence shown here is derived from an EMBL/GenBank/DDBJ whole genome shotgun (WGS) entry which is preliminary data.</text>
</comment>
<evidence type="ECO:0000313" key="2">
    <source>
        <dbReference type="EMBL" id="MDT9597462.1"/>
    </source>
</evidence>
<evidence type="ECO:0000313" key="3">
    <source>
        <dbReference type="Proteomes" id="UP001259572"/>
    </source>
</evidence>
<proteinExistence type="predicted"/>
<feature type="coiled-coil region" evidence="1">
    <location>
        <begin position="59"/>
        <end position="86"/>
    </location>
</feature>
<organism evidence="2 3">
    <name type="scientific">Sphingosinicella rhizophila</name>
    <dbReference type="NCBI Taxonomy" id="3050082"/>
    <lineage>
        <taxon>Bacteria</taxon>
        <taxon>Pseudomonadati</taxon>
        <taxon>Pseudomonadota</taxon>
        <taxon>Alphaproteobacteria</taxon>
        <taxon>Sphingomonadales</taxon>
        <taxon>Sphingosinicellaceae</taxon>
        <taxon>Sphingosinicella</taxon>
    </lineage>
</organism>
<reference evidence="2 3" key="1">
    <citation type="submission" date="2023-05" db="EMBL/GenBank/DDBJ databases">
        <authorList>
            <person name="Guo Y."/>
        </authorList>
    </citation>
    <scope>NUCLEOTIDE SEQUENCE [LARGE SCALE GENOMIC DNA]</scope>
    <source>
        <strain evidence="2 3">GR2756</strain>
    </source>
</reference>
<evidence type="ECO:0000256" key="1">
    <source>
        <dbReference type="SAM" id="Coils"/>
    </source>
</evidence>
<name>A0ABU3Q2C7_9SPHN</name>
<keyword evidence="3" id="KW-1185">Reference proteome</keyword>
<protein>
    <submittedName>
        <fullName evidence="2">Uncharacterized protein</fullName>
    </submittedName>
</protein>
<accession>A0ABU3Q2C7</accession>